<evidence type="ECO:0000256" key="6">
    <source>
        <dbReference type="ARBA" id="ARBA00022683"/>
    </source>
</evidence>
<keyword evidence="4 9" id="KW-0762">Sugar transport</keyword>
<proteinExistence type="predicted"/>
<organism evidence="9 10">
    <name type="scientific">Brevibacillus brevis</name>
    <name type="common">Bacillus brevis</name>
    <dbReference type="NCBI Taxonomy" id="1393"/>
    <lineage>
        <taxon>Bacteria</taxon>
        <taxon>Bacillati</taxon>
        <taxon>Bacillota</taxon>
        <taxon>Bacilli</taxon>
        <taxon>Bacillales</taxon>
        <taxon>Paenibacillaceae</taxon>
        <taxon>Brevibacillus</taxon>
    </lineage>
</organism>
<dbReference type="GO" id="GO:0016740">
    <property type="term" value="F:transferase activity"/>
    <property type="evidence" value="ECO:0007669"/>
    <property type="project" value="UniProtKB-KW"/>
</dbReference>
<evidence type="ECO:0000256" key="5">
    <source>
        <dbReference type="ARBA" id="ARBA00022679"/>
    </source>
</evidence>
<keyword evidence="10" id="KW-1185">Reference proteome</keyword>
<keyword evidence="3" id="KW-0963">Cytoplasm</keyword>
<feature type="domain" description="PTS EIIB type-4" evidence="8">
    <location>
        <begin position="1"/>
        <end position="157"/>
    </location>
</feature>
<dbReference type="InterPro" id="IPR036667">
    <property type="entry name" value="PTS_IIB_sorbose-sp_sf"/>
</dbReference>
<evidence type="ECO:0000256" key="3">
    <source>
        <dbReference type="ARBA" id="ARBA00022490"/>
    </source>
</evidence>
<name>A0ABY9SW92_BREBE</name>
<evidence type="ECO:0000256" key="7">
    <source>
        <dbReference type="ARBA" id="ARBA00022777"/>
    </source>
</evidence>
<sequence length="157" mass="17210">MIKLLRIDDRLIHGQVAFAWTKYLGINCMLVANDLVVNDELKKMMLNLAKPPGVKLILLSVADAVSFLNGEESEKYTTFVLVDKAADALSLCQGTKRIPSVNVGGMRMSEGKRMISPAVAVDDADIQAFEQMASMGVEVEVRQVPTEKKKTITELIG</sequence>
<keyword evidence="2" id="KW-0813">Transport</keyword>
<accession>A0ABY9SW92</accession>
<gene>
    <name evidence="9" type="ORF">RGB73_15250</name>
</gene>
<reference evidence="9 10" key="1">
    <citation type="submission" date="2023-09" db="EMBL/GenBank/DDBJ databases">
        <title>Complete Genome and Methylome dissection of Bacillus brevis NEB573 original source of BbsI restriction endonuclease.</title>
        <authorList>
            <person name="Fomenkov A."/>
            <person name="Roberts R.D."/>
        </authorList>
    </citation>
    <scope>NUCLEOTIDE SEQUENCE [LARGE SCALE GENOMIC DNA]</scope>
    <source>
        <strain evidence="9 10">NEB573</strain>
    </source>
</reference>
<evidence type="ECO:0000256" key="4">
    <source>
        <dbReference type="ARBA" id="ARBA00022597"/>
    </source>
</evidence>
<evidence type="ECO:0000313" key="9">
    <source>
        <dbReference type="EMBL" id="WNC12100.1"/>
    </source>
</evidence>
<protein>
    <submittedName>
        <fullName evidence="9">PTS sugar transporter subunit IIB</fullName>
        <ecNumber evidence="9">2.7.1.-</ecNumber>
    </submittedName>
</protein>
<dbReference type="PROSITE" id="PS51101">
    <property type="entry name" value="PTS_EIIB_TYPE_4"/>
    <property type="match status" value="1"/>
</dbReference>
<dbReference type="EC" id="2.7.1.-" evidence="9"/>
<dbReference type="CDD" id="cd00001">
    <property type="entry name" value="PTS_IIB_man"/>
    <property type="match status" value="1"/>
</dbReference>
<keyword evidence="5 9" id="KW-0808">Transferase</keyword>
<dbReference type="RefSeq" id="WP_310763368.1">
    <property type="nucleotide sequence ID" value="NZ_CP134050.1"/>
</dbReference>
<evidence type="ECO:0000313" key="10">
    <source>
        <dbReference type="Proteomes" id="UP001256827"/>
    </source>
</evidence>
<comment type="subcellular location">
    <subcellularLocation>
        <location evidence="1">Cytoplasm</location>
    </subcellularLocation>
</comment>
<keyword evidence="7" id="KW-0418">Kinase</keyword>
<dbReference type="InterPro" id="IPR004720">
    <property type="entry name" value="PTS_IIB_sorbose-sp"/>
</dbReference>
<dbReference type="SUPFAM" id="SSF52728">
    <property type="entry name" value="PTS IIb component"/>
    <property type="match status" value="1"/>
</dbReference>
<dbReference type="Proteomes" id="UP001256827">
    <property type="component" value="Chromosome"/>
</dbReference>
<evidence type="ECO:0000256" key="1">
    <source>
        <dbReference type="ARBA" id="ARBA00004496"/>
    </source>
</evidence>
<dbReference type="Pfam" id="PF03830">
    <property type="entry name" value="PTSIIB_sorb"/>
    <property type="match status" value="1"/>
</dbReference>
<evidence type="ECO:0000259" key="8">
    <source>
        <dbReference type="PROSITE" id="PS51101"/>
    </source>
</evidence>
<evidence type="ECO:0000256" key="2">
    <source>
        <dbReference type="ARBA" id="ARBA00022448"/>
    </source>
</evidence>
<dbReference type="EMBL" id="CP134050">
    <property type="protein sequence ID" value="WNC12100.1"/>
    <property type="molecule type" value="Genomic_DNA"/>
</dbReference>
<dbReference type="Gene3D" id="3.40.35.10">
    <property type="entry name" value="Phosphotransferase system, sorbose subfamily IIB component"/>
    <property type="match status" value="1"/>
</dbReference>
<keyword evidence="6" id="KW-0598">Phosphotransferase system</keyword>